<evidence type="ECO:0000313" key="5">
    <source>
        <dbReference type="EMBL" id="TDT34458.1"/>
    </source>
</evidence>
<comment type="function">
    <text evidence="4">Methyltransferase required for the conversion of demethylmenaquinol (DMKH2) to menaquinol (MKH2).</text>
</comment>
<evidence type="ECO:0000256" key="2">
    <source>
        <dbReference type="ARBA" id="ARBA00022679"/>
    </source>
</evidence>
<dbReference type="PROSITE" id="PS51608">
    <property type="entry name" value="SAM_MT_UBIE"/>
    <property type="match status" value="1"/>
</dbReference>
<dbReference type="EC" id="2.1.1.163" evidence="4"/>
<comment type="similarity">
    <text evidence="4">Belongs to the class I-like SAM-binding methyltransferase superfamily. MenG/UbiE family.</text>
</comment>
<reference evidence="5 6" key="1">
    <citation type="submission" date="2019-03" db="EMBL/GenBank/DDBJ databases">
        <title>Genomic Encyclopedia of Archaeal and Bacterial Type Strains, Phase II (KMG-II): from individual species to whole genera.</title>
        <authorList>
            <person name="Goeker M."/>
        </authorList>
    </citation>
    <scope>NUCLEOTIDE SEQUENCE [LARGE SCALE GENOMIC DNA]</scope>
    <source>
        <strain evidence="5 6">DSM 24323</strain>
    </source>
</reference>
<keyword evidence="3 4" id="KW-0949">S-adenosyl-L-methionine</keyword>
<feature type="binding site" evidence="4">
    <location>
        <position position="66"/>
    </location>
    <ligand>
        <name>S-adenosyl-L-methionine</name>
        <dbReference type="ChEBI" id="CHEBI:59789"/>
    </ligand>
</feature>
<dbReference type="HAMAP" id="MF_01813">
    <property type="entry name" value="MenG_UbiE_methyltr"/>
    <property type="match status" value="1"/>
</dbReference>
<dbReference type="PROSITE" id="PS01184">
    <property type="entry name" value="UBIE_2"/>
    <property type="match status" value="1"/>
</dbReference>
<dbReference type="InterPro" id="IPR029063">
    <property type="entry name" value="SAM-dependent_MTases_sf"/>
</dbReference>
<dbReference type="GO" id="GO:0032259">
    <property type="term" value="P:methylation"/>
    <property type="evidence" value="ECO:0007669"/>
    <property type="project" value="UniProtKB-KW"/>
</dbReference>
<accession>A0A4V3ENN7</accession>
<dbReference type="SUPFAM" id="SSF53335">
    <property type="entry name" value="S-adenosyl-L-methionine-dependent methyltransferases"/>
    <property type="match status" value="1"/>
</dbReference>
<protein>
    <recommendedName>
        <fullName evidence="4">Demethylmenaquinone methyltransferase</fullName>
        <ecNumber evidence="4">2.1.1.163</ecNumber>
    </recommendedName>
</protein>
<dbReference type="Proteomes" id="UP000295371">
    <property type="component" value="Unassembled WGS sequence"/>
</dbReference>
<gene>
    <name evidence="4" type="primary">menG</name>
    <name evidence="5" type="ORF">CLV29_2124</name>
</gene>
<keyword evidence="6" id="KW-1185">Reference proteome</keyword>
<dbReference type="Pfam" id="PF01209">
    <property type="entry name" value="Ubie_methyltran"/>
    <property type="match status" value="1"/>
</dbReference>
<dbReference type="PANTHER" id="PTHR43591:SF24">
    <property type="entry name" value="2-METHOXY-6-POLYPRENYL-1,4-BENZOQUINOL METHYLASE, MITOCHONDRIAL"/>
    <property type="match status" value="1"/>
</dbReference>
<feature type="binding site" evidence="4">
    <location>
        <position position="123"/>
    </location>
    <ligand>
        <name>S-adenosyl-L-methionine</name>
        <dbReference type="ChEBI" id="CHEBI:59789"/>
    </ligand>
</feature>
<evidence type="ECO:0000256" key="3">
    <source>
        <dbReference type="ARBA" id="ARBA00022691"/>
    </source>
</evidence>
<dbReference type="GO" id="GO:0009234">
    <property type="term" value="P:menaquinone biosynthetic process"/>
    <property type="evidence" value="ECO:0007669"/>
    <property type="project" value="UniProtKB-UniRule"/>
</dbReference>
<proteinExistence type="inferred from homology"/>
<sequence>MTPNGYRASLNKRRTEVAAMFDKVAGRYDLTNNLLSLGLTEQWRKAVLRAIDPRPGVRILDLAAGTGTSTIPLTEAGATAIPVDLSLGMLEVGKQRHPELPFLAGDALSLPFGDEVADVVTISFGLRNVEDTVAALTEFRRVTRPGGKLVVCEFSTPTWEPFRRLYDFYLQTALPLVSRAMSSNPAAYNYLIESIRDWPNQPGLAELMQRAGWHDIAWNNLAGGAVAIHRAIA</sequence>
<comment type="caution">
    <text evidence="5">The sequence shown here is derived from an EMBL/GenBank/DDBJ whole genome shotgun (WGS) entry which is preliminary data.</text>
</comment>
<dbReference type="InterPro" id="IPR023576">
    <property type="entry name" value="UbiE/COQ5_MeTrFase_CS"/>
</dbReference>
<name>A0A4V3ENN7_9ACTN</name>
<dbReference type="GO" id="GO:0043770">
    <property type="term" value="F:demethylmenaquinone methyltransferase activity"/>
    <property type="evidence" value="ECO:0007669"/>
    <property type="project" value="UniProtKB-UniRule"/>
</dbReference>
<evidence type="ECO:0000256" key="4">
    <source>
        <dbReference type="HAMAP-Rule" id="MF_01813"/>
    </source>
</evidence>
<dbReference type="NCBIfam" id="TIGR01934">
    <property type="entry name" value="MenG_MenH_UbiE"/>
    <property type="match status" value="1"/>
</dbReference>
<keyword evidence="2 4" id="KW-0808">Transferase</keyword>
<feature type="binding site" evidence="4">
    <location>
        <position position="84"/>
    </location>
    <ligand>
        <name>S-adenosyl-L-methionine</name>
        <dbReference type="ChEBI" id="CHEBI:59789"/>
    </ligand>
</feature>
<dbReference type="CDD" id="cd02440">
    <property type="entry name" value="AdoMet_MTases"/>
    <property type="match status" value="1"/>
</dbReference>
<dbReference type="PANTHER" id="PTHR43591">
    <property type="entry name" value="METHYLTRANSFERASE"/>
    <property type="match status" value="1"/>
</dbReference>
<feature type="binding site" evidence="4">
    <location>
        <begin position="106"/>
        <end position="107"/>
    </location>
    <ligand>
        <name>S-adenosyl-L-methionine</name>
        <dbReference type="ChEBI" id="CHEBI:59789"/>
    </ligand>
</feature>
<evidence type="ECO:0000313" key="6">
    <source>
        <dbReference type="Proteomes" id="UP000295371"/>
    </source>
</evidence>
<comment type="pathway">
    <text evidence="4">Quinol/quinone metabolism; menaquinone biosynthesis; menaquinol from 1,4-dihydroxy-2-naphthoate: step 2/2.</text>
</comment>
<dbReference type="UniPathway" id="UPA00079">
    <property type="reaction ID" value="UER00169"/>
</dbReference>
<dbReference type="InterPro" id="IPR004033">
    <property type="entry name" value="UbiE/COQ5_MeTrFase"/>
</dbReference>
<keyword evidence="1 4" id="KW-0489">Methyltransferase</keyword>
<dbReference type="AlphaFoldDB" id="A0A4V3ENN7"/>
<dbReference type="EMBL" id="SOAW01000001">
    <property type="protein sequence ID" value="TDT34458.1"/>
    <property type="molecule type" value="Genomic_DNA"/>
</dbReference>
<dbReference type="NCBIfam" id="NF001241">
    <property type="entry name" value="PRK00216.1-2"/>
    <property type="match status" value="1"/>
</dbReference>
<comment type="catalytic activity">
    <reaction evidence="4">
        <text>a 2-demethylmenaquinol + S-adenosyl-L-methionine = a menaquinol + S-adenosyl-L-homocysteine + H(+)</text>
        <dbReference type="Rhea" id="RHEA:42640"/>
        <dbReference type="Rhea" id="RHEA-COMP:9539"/>
        <dbReference type="Rhea" id="RHEA-COMP:9563"/>
        <dbReference type="ChEBI" id="CHEBI:15378"/>
        <dbReference type="ChEBI" id="CHEBI:18151"/>
        <dbReference type="ChEBI" id="CHEBI:55437"/>
        <dbReference type="ChEBI" id="CHEBI:57856"/>
        <dbReference type="ChEBI" id="CHEBI:59789"/>
        <dbReference type="EC" id="2.1.1.163"/>
    </reaction>
</comment>
<keyword evidence="4" id="KW-0474">Menaquinone biosynthesis</keyword>
<organism evidence="5 6">
    <name type="scientific">Naumannella halotolerans</name>
    <dbReference type="NCBI Taxonomy" id="993414"/>
    <lineage>
        <taxon>Bacteria</taxon>
        <taxon>Bacillati</taxon>
        <taxon>Actinomycetota</taxon>
        <taxon>Actinomycetes</taxon>
        <taxon>Propionibacteriales</taxon>
        <taxon>Propionibacteriaceae</taxon>
        <taxon>Naumannella</taxon>
    </lineage>
</organism>
<evidence type="ECO:0000256" key="1">
    <source>
        <dbReference type="ARBA" id="ARBA00022603"/>
    </source>
</evidence>
<dbReference type="Gene3D" id="3.40.50.150">
    <property type="entry name" value="Vaccinia Virus protein VP39"/>
    <property type="match status" value="1"/>
</dbReference>